<protein>
    <submittedName>
        <fullName evidence="3">6-phosphogluconolactonase</fullName>
        <ecNumber evidence="3">3.1.1.31</ecNumber>
    </submittedName>
</protein>
<keyword evidence="2" id="KW-0313">Glucose metabolism</keyword>
<dbReference type="InterPro" id="IPR006311">
    <property type="entry name" value="TAT_signal"/>
</dbReference>
<comment type="similarity">
    <text evidence="1">Belongs to the cycloisomerase 2 family.</text>
</comment>
<dbReference type="Proteomes" id="UP000324233">
    <property type="component" value="Chromosome"/>
</dbReference>
<evidence type="ECO:0000313" key="4">
    <source>
        <dbReference type="Proteomes" id="UP000324233"/>
    </source>
</evidence>
<dbReference type="EMBL" id="CP042997">
    <property type="protein sequence ID" value="QEH35560.1"/>
    <property type="molecule type" value="Genomic_DNA"/>
</dbReference>
<dbReference type="EC" id="3.1.1.31" evidence="3"/>
<evidence type="ECO:0000256" key="2">
    <source>
        <dbReference type="ARBA" id="ARBA00022526"/>
    </source>
</evidence>
<dbReference type="KEGG" id="agv:OJF2_41130"/>
<keyword evidence="2" id="KW-0119">Carbohydrate metabolism</keyword>
<evidence type="ECO:0000313" key="3">
    <source>
        <dbReference type="EMBL" id="QEH35560.1"/>
    </source>
</evidence>
<dbReference type="Pfam" id="PF10282">
    <property type="entry name" value="Lactonase"/>
    <property type="match status" value="1"/>
</dbReference>
<evidence type="ECO:0000256" key="1">
    <source>
        <dbReference type="ARBA" id="ARBA00005564"/>
    </source>
</evidence>
<dbReference type="Gene3D" id="2.130.10.10">
    <property type="entry name" value="YVTN repeat-like/Quinoprotein amine dehydrogenase"/>
    <property type="match status" value="1"/>
</dbReference>
<organism evidence="3 4">
    <name type="scientific">Aquisphaera giovannonii</name>
    <dbReference type="NCBI Taxonomy" id="406548"/>
    <lineage>
        <taxon>Bacteria</taxon>
        <taxon>Pseudomonadati</taxon>
        <taxon>Planctomycetota</taxon>
        <taxon>Planctomycetia</taxon>
        <taxon>Isosphaerales</taxon>
        <taxon>Isosphaeraceae</taxon>
        <taxon>Aquisphaera</taxon>
    </lineage>
</organism>
<dbReference type="InterPro" id="IPR019546">
    <property type="entry name" value="TAT_signal_bac_arc"/>
</dbReference>
<reference evidence="3 4" key="1">
    <citation type="submission" date="2019-08" db="EMBL/GenBank/DDBJ databases">
        <title>Deep-cultivation of Planctomycetes and their phenomic and genomic characterization uncovers novel biology.</title>
        <authorList>
            <person name="Wiegand S."/>
            <person name="Jogler M."/>
            <person name="Boedeker C."/>
            <person name="Pinto D."/>
            <person name="Vollmers J."/>
            <person name="Rivas-Marin E."/>
            <person name="Kohn T."/>
            <person name="Peeters S.H."/>
            <person name="Heuer A."/>
            <person name="Rast P."/>
            <person name="Oberbeckmann S."/>
            <person name="Bunk B."/>
            <person name="Jeske O."/>
            <person name="Meyerdierks A."/>
            <person name="Storesund J.E."/>
            <person name="Kallscheuer N."/>
            <person name="Luecker S."/>
            <person name="Lage O.M."/>
            <person name="Pohl T."/>
            <person name="Merkel B.J."/>
            <person name="Hornburger P."/>
            <person name="Mueller R.-W."/>
            <person name="Bruemmer F."/>
            <person name="Labrenz M."/>
            <person name="Spormann A.M."/>
            <person name="Op den Camp H."/>
            <person name="Overmann J."/>
            <person name="Amann R."/>
            <person name="Jetten M.S.M."/>
            <person name="Mascher T."/>
            <person name="Medema M.H."/>
            <person name="Devos D.P."/>
            <person name="Kaster A.-K."/>
            <person name="Ovreas L."/>
            <person name="Rohde M."/>
            <person name="Galperin M.Y."/>
            <person name="Jogler C."/>
        </authorList>
    </citation>
    <scope>NUCLEOTIDE SEQUENCE [LARGE SCALE GENOMIC DNA]</scope>
    <source>
        <strain evidence="3 4">OJF2</strain>
    </source>
</reference>
<sequence>MRPHDRSRRSFLKTGAALAAASAASPSGEMLRAQPPGGPKAPPLFAYVGTFSSPLKDVLPTQVDLPPGNGRGIHVFRVDRETGELAPASVMELGTSPSCLAINAAGTRLYSSNETDRVGEPKQGTVSAFAIDRADGELKPLNSVRSGGAGPTFVSIHPSGRFVLVANYFGGSVAVLPILEDGRLGEATDVKDDAGTIGPRKATNAPPGSFAISGHDRTHAHMIHADFSGLFVIHTDLGLDRIFVWKFDDGKGTLSPAEVPSVALPPGDGPRHFCFHPEGRWLYCIQEEGSNVALFDFDILTGRLTQRQTISTLPPKFAGSNFCSGILVSPDGKFLYAGNRLHDSIAIFSIGAAGLLTYVGEEWTRGDYPRSFNLDPSGTFLYSCNQRGDHVAAFRVAPGTGTLQFTGHYAAVGNPSTIVFLDPTAGARRATGTAR</sequence>
<keyword evidence="3" id="KW-0378">Hydrolase</keyword>
<dbReference type="PANTHER" id="PTHR30344:SF1">
    <property type="entry name" value="6-PHOSPHOGLUCONOLACTONASE"/>
    <property type="match status" value="1"/>
</dbReference>
<dbReference type="FunFam" id="2.130.10.10:FF:000306">
    <property type="entry name" value="3-carboxymuconate cyclase"/>
    <property type="match status" value="1"/>
</dbReference>
<accession>A0A5B9W6G1</accession>
<keyword evidence="4" id="KW-1185">Reference proteome</keyword>
<dbReference type="GO" id="GO:0017057">
    <property type="term" value="F:6-phosphogluconolactonase activity"/>
    <property type="evidence" value="ECO:0007669"/>
    <property type="project" value="UniProtKB-EC"/>
</dbReference>
<dbReference type="GO" id="GO:0006006">
    <property type="term" value="P:glucose metabolic process"/>
    <property type="evidence" value="ECO:0007669"/>
    <property type="project" value="UniProtKB-KW"/>
</dbReference>
<dbReference type="InterPro" id="IPR050282">
    <property type="entry name" value="Cycloisomerase_2"/>
</dbReference>
<dbReference type="OrthoDB" id="9790815at2"/>
<dbReference type="SUPFAM" id="SSF51004">
    <property type="entry name" value="C-terminal (heme d1) domain of cytochrome cd1-nitrite reductase"/>
    <property type="match status" value="1"/>
</dbReference>
<dbReference type="AlphaFoldDB" id="A0A5B9W6G1"/>
<dbReference type="RefSeq" id="WP_148595349.1">
    <property type="nucleotide sequence ID" value="NZ_CP042997.1"/>
</dbReference>
<dbReference type="InterPro" id="IPR019405">
    <property type="entry name" value="Lactonase_7-beta_prop"/>
</dbReference>
<name>A0A5B9W6G1_9BACT</name>
<dbReference type="PANTHER" id="PTHR30344">
    <property type="entry name" value="6-PHOSPHOGLUCONOLACTONASE-RELATED"/>
    <property type="match status" value="1"/>
</dbReference>
<dbReference type="InterPro" id="IPR015943">
    <property type="entry name" value="WD40/YVTN_repeat-like_dom_sf"/>
</dbReference>
<dbReference type="NCBIfam" id="TIGR01409">
    <property type="entry name" value="TAT_signal_seq"/>
    <property type="match status" value="1"/>
</dbReference>
<gene>
    <name evidence="3" type="primary">pgl_1</name>
    <name evidence="3" type="ORF">OJF2_41130</name>
</gene>
<dbReference type="GO" id="GO:0005829">
    <property type="term" value="C:cytosol"/>
    <property type="evidence" value="ECO:0007669"/>
    <property type="project" value="TreeGrafter"/>
</dbReference>
<dbReference type="InterPro" id="IPR011048">
    <property type="entry name" value="Haem_d1_sf"/>
</dbReference>
<dbReference type="PROSITE" id="PS51318">
    <property type="entry name" value="TAT"/>
    <property type="match status" value="1"/>
</dbReference>
<proteinExistence type="inferred from homology"/>